<dbReference type="InterPro" id="IPR011701">
    <property type="entry name" value="MFS"/>
</dbReference>
<keyword evidence="7" id="KW-1185">Reference proteome</keyword>
<gene>
    <name evidence="6" type="ORF">H9L17_04525</name>
</gene>
<keyword evidence="1 4" id="KW-0812">Transmembrane</keyword>
<feature type="transmembrane region" description="Helical" evidence="4">
    <location>
        <begin position="184"/>
        <end position="203"/>
    </location>
</feature>
<evidence type="ECO:0000256" key="1">
    <source>
        <dbReference type="ARBA" id="ARBA00022692"/>
    </source>
</evidence>
<dbReference type="PANTHER" id="PTHR23528:SF1">
    <property type="entry name" value="MAJOR FACILITATOR SUPERFAMILY (MFS) PROFILE DOMAIN-CONTAINING PROTEIN"/>
    <property type="match status" value="1"/>
</dbReference>
<feature type="transmembrane region" description="Helical" evidence="4">
    <location>
        <begin position="62"/>
        <end position="84"/>
    </location>
</feature>
<feature type="transmembrane region" description="Helical" evidence="4">
    <location>
        <begin position="334"/>
        <end position="351"/>
    </location>
</feature>
<sequence length="423" mass="44624">MNDGKPSVRDALAEPTLPVGARFVGTYSLAFLGLWMAFFAPIQVLLAEQMEAIAPLHKEAALGWVTGAGALVALIANPLCGAWSDRTTSRWGRRRPWSFAGALLGVLALAMLGRQRDIAGVLLWWCVAQFALNALLAALMAELPDQVPVAQRARCSAWTGITQPLGVVVGTVLVTAAVSGIGMGYLAVALALLACVLPFLLLAGNARLRPEQRPPWRWREFLRGFWIDPRAHPDFARAWCMRFLVQLGSALGTLYLLYFLRDSIGFERLFPGRSAEDGLLVLVLAYTAGVVVGAFASGAASDRSGRRRRNIVAGSALMAAASALLGLWPAWPVAIGAAALLGLGYGIYIAVEQALVSQVLPAASGRGKDLGVLNVANSAPQVLGPALAALLVTRLGGYPALYLATAAVTMAGGLLALRVRSVP</sequence>
<feature type="domain" description="Major facilitator superfamily (MFS) profile" evidence="5">
    <location>
        <begin position="241"/>
        <end position="423"/>
    </location>
</feature>
<organism evidence="6 7">
    <name type="scientific">Thermomonas brevis</name>
    <dbReference type="NCBI Taxonomy" id="215691"/>
    <lineage>
        <taxon>Bacteria</taxon>
        <taxon>Pseudomonadati</taxon>
        <taxon>Pseudomonadota</taxon>
        <taxon>Gammaproteobacteria</taxon>
        <taxon>Lysobacterales</taxon>
        <taxon>Lysobacteraceae</taxon>
        <taxon>Thermomonas</taxon>
    </lineage>
</organism>
<protein>
    <submittedName>
        <fullName evidence="6">MFS transporter</fullName>
    </submittedName>
</protein>
<evidence type="ECO:0000256" key="4">
    <source>
        <dbReference type="SAM" id="Phobius"/>
    </source>
</evidence>
<feature type="transmembrane region" description="Helical" evidence="4">
    <location>
        <begin position="311"/>
        <end position="328"/>
    </location>
</feature>
<dbReference type="Gene3D" id="1.20.1250.20">
    <property type="entry name" value="MFS general substrate transporter like domains"/>
    <property type="match status" value="2"/>
</dbReference>
<feature type="transmembrane region" description="Helical" evidence="4">
    <location>
        <begin position="155"/>
        <end position="178"/>
    </location>
</feature>
<name>A0A7G9QVP3_9GAMM</name>
<dbReference type="SUPFAM" id="SSF103473">
    <property type="entry name" value="MFS general substrate transporter"/>
    <property type="match status" value="1"/>
</dbReference>
<evidence type="ECO:0000259" key="5">
    <source>
        <dbReference type="PROSITE" id="PS50850"/>
    </source>
</evidence>
<dbReference type="KEGG" id="tbv:H9L17_04525"/>
<dbReference type="EMBL" id="CP060711">
    <property type="protein sequence ID" value="QNN47418.1"/>
    <property type="molecule type" value="Genomic_DNA"/>
</dbReference>
<feature type="transmembrane region" description="Helical" evidence="4">
    <location>
        <begin position="239"/>
        <end position="259"/>
    </location>
</feature>
<feature type="transmembrane region" description="Helical" evidence="4">
    <location>
        <begin position="372"/>
        <end position="392"/>
    </location>
</feature>
<feature type="transmembrane region" description="Helical" evidence="4">
    <location>
        <begin position="398"/>
        <end position="417"/>
    </location>
</feature>
<evidence type="ECO:0000313" key="6">
    <source>
        <dbReference type="EMBL" id="QNN47418.1"/>
    </source>
</evidence>
<dbReference type="RefSeq" id="WP_187571164.1">
    <property type="nucleotide sequence ID" value="NZ_CP060711.1"/>
</dbReference>
<keyword evidence="3 4" id="KW-0472">Membrane</keyword>
<dbReference type="GO" id="GO:0022857">
    <property type="term" value="F:transmembrane transporter activity"/>
    <property type="evidence" value="ECO:0007669"/>
    <property type="project" value="InterPro"/>
</dbReference>
<evidence type="ECO:0000313" key="7">
    <source>
        <dbReference type="Proteomes" id="UP000515977"/>
    </source>
</evidence>
<keyword evidence="2 4" id="KW-1133">Transmembrane helix</keyword>
<dbReference type="PROSITE" id="PS50850">
    <property type="entry name" value="MFS"/>
    <property type="match status" value="1"/>
</dbReference>
<feature type="transmembrane region" description="Helical" evidence="4">
    <location>
        <begin position="279"/>
        <end position="299"/>
    </location>
</feature>
<dbReference type="AlphaFoldDB" id="A0A7G9QVP3"/>
<dbReference type="Pfam" id="PF07690">
    <property type="entry name" value="MFS_1"/>
    <property type="match status" value="2"/>
</dbReference>
<dbReference type="InterPro" id="IPR020846">
    <property type="entry name" value="MFS_dom"/>
</dbReference>
<feature type="transmembrane region" description="Helical" evidence="4">
    <location>
        <begin position="121"/>
        <end position="143"/>
    </location>
</feature>
<feature type="transmembrane region" description="Helical" evidence="4">
    <location>
        <begin position="96"/>
        <end position="115"/>
    </location>
</feature>
<accession>A0A7G9QVP3</accession>
<dbReference type="Proteomes" id="UP000515977">
    <property type="component" value="Chromosome"/>
</dbReference>
<reference evidence="6 7" key="1">
    <citation type="submission" date="2020-08" db="EMBL/GenBank/DDBJ databases">
        <title>Genome sequence of Thermomonas brevis KACC 16975T.</title>
        <authorList>
            <person name="Hyun D.-W."/>
            <person name="Bae J.-W."/>
        </authorList>
    </citation>
    <scope>NUCLEOTIDE SEQUENCE [LARGE SCALE GENOMIC DNA]</scope>
    <source>
        <strain evidence="6 7">KACC 16975</strain>
    </source>
</reference>
<evidence type="ECO:0000256" key="3">
    <source>
        <dbReference type="ARBA" id="ARBA00023136"/>
    </source>
</evidence>
<feature type="transmembrane region" description="Helical" evidence="4">
    <location>
        <begin position="21"/>
        <end position="42"/>
    </location>
</feature>
<dbReference type="PANTHER" id="PTHR23528">
    <property type="match status" value="1"/>
</dbReference>
<dbReference type="InterPro" id="IPR036259">
    <property type="entry name" value="MFS_trans_sf"/>
</dbReference>
<proteinExistence type="predicted"/>
<evidence type="ECO:0000256" key="2">
    <source>
        <dbReference type="ARBA" id="ARBA00022989"/>
    </source>
</evidence>